<dbReference type="Gene3D" id="3.40.1410.10">
    <property type="entry name" value="Chorismate lyase-like"/>
    <property type="match status" value="1"/>
</dbReference>
<feature type="domain" description="HTH gntR-type" evidence="4">
    <location>
        <begin position="18"/>
        <end position="85"/>
    </location>
</feature>
<reference evidence="5" key="1">
    <citation type="submission" date="2020-12" db="EMBL/GenBank/DDBJ databases">
        <title>PHA producing bacteria isolated from mangrove.</title>
        <authorList>
            <person name="Zheng W."/>
            <person name="Yu S."/>
            <person name="Huang Y."/>
        </authorList>
    </citation>
    <scope>NUCLEOTIDE SEQUENCE</scope>
    <source>
        <strain evidence="5">GN8-5</strain>
    </source>
</reference>
<dbReference type="PROSITE" id="PS50949">
    <property type="entry name" value="HTH_GNTR"/>
    <property type="match status" value="1"/>
</dbReference>
<dbReference type="InterPro" id="IPR028978">
    <property type="entry name" value="Chorismate_lyase_/UTRA_dom_sf"/>
</dbReference>
<gene>
    <name evidence="5" type="ORF">JF543_02425</name>
</gene>
<evidence type="ECO:0000256" key="3">
    <source>
        <dbReference type="ARBA" id="ARBA00023163"/>
    </source>
</evidence>
<keyword evidence="2" id="KW-0238">DNA-binding</keyword>
<sequence>MTDGTMSAWSERRPRTPLTEDERILSGVLRHVRESAAAGTSLPGEHRLAELLDCTRQQVRHALAELGNLGIVTRRQGAATTIDPLALRLSARFEACVEYGDVLARMGYTPSVEVLSASFEPTPADIAPLLHPDVEPVSARIVLRWFADDQPAMVGTYILPLPAGTERPFIDPTRSVFDIAADLWSERIVWEVVSAGVTALTAEEATQLEQPEGEVAKMWTTVGVTVSGKHIYHAREVHHRDLVTYSFIRTVKEPWRVGPR</sequence>
<dbReference type="InterPro" id="IPR036388">
    <property type="entry name" value="WH-like_DNA-bd_sf"/>
</dbReference>
<dbReference type="PANTHER" id="PTHR44846:SF1">
    <property type="entry name" value="MANNOSYL-D-GLYCERATE TRANSPORT_METABOLISM SYSTEM REPRESSOR MNGR-RELATED"/>
    <property type="match status" value="1"/>
</dbReference>
<evidence type="ECO:0000256" key="1">
    <source>
        <dbReference type="ARBA" id="ARBA00023015"/>
    </source>
</evidence>
<name>A0A939DTU0_9MICO</name>
<evidence type="ECO:0000256" key="2">
    <source>
        <dbReference type="ARBA" id="ARBA00023125"/>
    </source>
</evidence>
<evidence type="ECO:0000259" key="4">
    <source>
        <dbReference type="PROSITE" id="PS50949"/>
    </source>
</evidence>
<dbReference type="InterPro" id="IPR036390">
    <property type="entry name" value="WH_DNA-bd_sf"/>
</dbReference>
<dbReference type="EMBL" id="JAEMWU010000001">
    <property type="protein sequence ID" value="MBN8204811.1"/>
    <property type="molecule type" value="Genomic_DNA"/>
</dbReference>
<dbReference type="GO" id="GO:0003700">
    <property type="term" value="F:DNA-binding transcription factor activity"/>
    <property type="evidence" value="ECO:0007669"/>
    <property type="project" value="InterPro"/>
</dbReference>
<dbReference type="SUPFAM" id="SSF46785">
    <property type="entry name" value="Winged helix' DNA-binding domain"/>
    <property type="match status" value="1"/>
</dbReference>
<dbReference type="PANTHER" id="PTHR44846">
    <property type="entry name" value="MANNOSYL-D-GLYCERATE TRANSPORT/METABOLISM SYSTEM REPRESSOR MNGR-RELATED"/>
    <property type="match status" value="1"/>
</dbReference>
<protein>
    <submittedName>
        <fullName evidence="5">GntR family transcriptional regulator</fullName>
    </submittedName>
</protein>
<dbReference type="InterPro" id="IPR000524">
    <property type="entry name" value="Tscrpt_reg_HTH_GntR"/>
</dbReference>
<evidence type="ECO:0000313" key="5">
    <source>
        <dbReference type="EMBL" id="MBN8204811.1"/>
    </source>
</evidence>
<dbReference type="RefSeq" id="WP_179409440.1">
    <property type="nucleotide sequence ID" value="NZ_CP063379.1"/>
</dbReference>
<dbReference type="InterPro" id="IPR050679">
    <property type="entry name" value="Bact_HTH_transcr_reg"/>
</dbReference>
<comment type="caution">
    <text evidence="5">The sequence shown here is derived from an EMBL/GenBank/DDBJ whole genome shotgun (WGS) entry which is preliminary data.</text>
</comment>
<dbReference type="SMART" id="SM00866">
    <property type="entry name" value="UTRA"/>
    <property type="match status" value="1"/>
</dbReference>
<accession>A0A939DTU0</accession>
<keyword evidence="3" id="KW-0804">Transcription</keyword>
<dbReference type="Gene3D" id="1.10.10.10">
    <property type="entry name" value="Winged helix-like DNA-binding domain superfamily/Winged helix DNA-binding domain"/>
    <property type="match status" value="1"/>
</dbReference>
<dbReference type="SUPFAM" id="SSF64288">
    <property type="entry name" value="Chorismate lyase-like"/>
    <property type="match status" value="1"/>
</dbReference>
<keyword evidence="1" id="KW-0805">Transcription regulation</keyword>
<dbReference type="Pfam" id="PF07702">
    <property type="entry name" value="UTRA"/>
    <property type="match status" value="1"/>
</dbReference>
<proteinExistence type="predicted"/>
<dbReference type="Proteomes" id="UP000664385">
    <property type="component" value="Unassembled WGS sequence"/>
</dbReference>
<organism evidence="5 6">
    <name type="scientific">Microbacterium esteraromaticum</name>
    <dbReference type="NCBI Taxonomy" id="57043"/>
    <lineage>
        <taxon>Bacteria</taxon>
        <taxon>Bacillati</taxon>
        <taxon>Actinomycetota</taxon>
        <taxon>Actinomycetes</taxon>
        <taxon>Micrococcales</taxon>
        <taxon>Microbacteriaceae</taxon>
        <taxon>Microbacterium</taxon>
    </lineage>
</organism>
<dbReference type="AlphaFoldDB" id="A0A939DTU0"/>
<evidence type="ECO:0000313" key="6">
    <source>
        <dbReference type="Proteomes" id="UP000664385"/>
    </source>
</evidence>
<dbReference type="Pfam" id="PF00392">
    <property type="entry name" value="GntR"/>
    <property type="match status" value="1"/>
</dbReference>
<dbReference type="GO" id="GO:0045892">
    <property type="term" value="P:negative regulation of DNA-templated transcription"/>
    <property type="evidence" value="ECO:0007669"/>
    <property type="project" value="TreeGrafter"/>
</dbReference>
<dbReference type="InterPro" id="IPR011663">
    <property type="entry name" value="UTRA"/>
</dbReference>
<dbReference type="GO" id="GO:0003677">
    <property type="term" value="F:DNA binding"/>
    <property type="evidence" value="ECO:0007669"/>
    <property type="project" value="UniProtKB-KW"/>
</dbReference>